<sequence length="592" mass="65436">MVSLSGYDWTLLPVTSRAGGRRSAHVKRPMNAFMVWAQAARRRLADQYPQLHNAELSKTLGKLWRILSDAEKQPFIEEAERLRNAHKKQHPHYKYQPRRRKAKSEEQSSTGTCIGSSHNSLHSVNAGTVNVECTTALASSSPDCTYGRLYTADSPSELSPGSRLSYDATKYSLENHAAVRGAVILASMASSNISEVTPSPQESTSNPTKNLNSTAFSVTLPSKEQAIIIESIQSATIEDYTDALQEITDLSNAKTISKITGGRVCITLSNKSVAEEPSGQNVTVKDNSVKIRPLLEKNTRVLISNVYPWIPNNVLVGALESVGIRPTSQISSVKASMTKPGQSHIQSFKCQLHVKEEDAKLIPESLQITFDNKQYWVSSSSAQEAPCFVSDKPGYVAKACPTNLNPENENPDVLESAMYTQVCSTDTELSNKNSNLKRPAPSTTDSVDSVSSQNVLVQMPPESSEEILKASEDMDDLVFPKRRSRRRTEKPKLDDDEIASKVVALLEPAKTTLQKNSSDTYINFKVLEEFIHKSWNQPDALKTAHAMSTVNIERLIETIEYTHTLVTKAERQGSPHPSQKQTTQSRCSNDRD</sequence>
<evidence type="ECO:0000313" key="1">
    <source>
        <dbReference type="EMBL" id="KAJ8679241.1"/>
    </source>
</evidence>
<comment type="caution">
    <text evidence="1">The sequence shown here is derived from an EMBL/GenBank/DDBJ whole genome shotgun (WGS) entry which is preliminary data.</text>
</comment>
<dbReference type="Proteomes" id="UP001239111">
    <property type="component" value="Chromosome 2"/>
</dbReference>
<accession>A0ACC2P8R2</accession>
<evidence type="ECO:0000313" key="2">
    <source>
        <dbReference type="Proteomes" id="UP001239111"/>
    </source>
</evidence>
<organism evidence="1 2">
    <name type="scientific">Eretmocerus hayati</name>
    <dbReference type="NCBI Taxonomy" id="131215"/>
    <lineage>
        <taxon>Eukaryota</taxon>
        <taxon>Metazoa</taxon>
        <taxon>Ecdysozoa</taxon>
        <taxon>Arthropoda</taxon>
        <taxon>Hexapoda</taxon>
        <taxon>Insecta</taxon>
        <taxon>Pterygota</taxon>
        <taxon>Neoptera</taxon>
        <taxon>Endopterygota</taxon>
        <taxon>Hymenoptera</taxon>
        <taxon>Apocrita</taxon>
        <taxon>Proctotrupomorpha</taxon>
        <taxon>Chalcidoidea</taxon>
        <taxon>Aphelinidae</taxon>
        <taxon>Aphelininae</taxon>
        <taxon>Eretmocerus</taxon>
    </lineage>
</organism>
<name>A0ACC2P8R2_9HYME</name>
<dbReference type="EMBL" id="CM056742">
    <property type="protein sequence ID" value="KAJ8679241.1"/>
    <property type="molecule type" value="Genomic_DNA"/>
</dbReference>
<protein>
    <submittedName>
        <fullName evidence="1">Uncharacterized protein</fullName>
    </submittedName>
</protein>
<gene>
    <name evidence="1" type="ORF">QAD02_015028</name>
</gene>
<reference evidence="1" key="1">
    <citation type="submission" date="2023-04" db="EMBL/GenBank/DDBJ databases">
        <title>A chromosome-level genome assembly of the parasitoid wasp Eretmocerus hayati.</title>
        <authorList>
            <person name="Zhong Y."/>
            <person name="Liu S."/>
            <person name="Liu Y."/>
        </authorList>
    </citation>
    <scope>NUCLEOTIDE SEQUENCE</scope>
    <source>
        <strain evidence="1">ZJU_SS_LIU_2023</strain>
    </source>
</reference>
<keyword evidence="2" id="KW-1185">Reference proteome</keyword>
<proteinExistence type="predicted"/>